<evidence type="ECO:0000313" key="4">
    <source>
        <dbReference type="Proteomes" id="UP001162131"/>
    </source>
</evidence>
<evidence type="ECO:0008006" key="5">
    <source>
        <dbReference type="Google" id="ProtNLM"/>
    </source>
</evidence>
<dbReference type="EMBL" id="CAJZBQ010000009">
    <property type="protein sequence ID" value="CAG9312778.1"/>
    <property type="molecule type" value="Genomic_DNA"/>
</dbReference>
<comment type="caution">
    <text evidence="3">The sequence shown here is derived from an EMBL/GenBank/DDBJ whole genome shotgun (WGS) entry which is preliminary data.</text>
</comment>
<feature type="compositionally biased region" description="Low complexity" evidence="2">
    <location>
        <begin position="221"/>
        <end position="236"/>
    </location>
</feature>
<sequence length="307" mass="36156">METSIEQDLEKYYKEHAIHKSAEISPSINNLRSDNKSLLIIRDLENKIQELEESNRFLRKKFNDSELKNNELSQSIALLEKGLKKSTLEAEKYKHELEYIQHNIQNPKENHKIEIEAETLKDELSHFKEKKNQQISVLIETCEKLQEELLAFKEKEKKFKLYKRKYLALESALNHLTIEKDKKIDHLQSKIKILKNKISFNTPYSERHSQKPRFRSKSPGTISPIRSSSPLTTSRTRASEMEGISSKILDLERAQLEYRKKLTSLLAEPSISRNEIEKLKYLLKQNDDKLQESKKIQAHILRDVLNY</sequence>
<proteinExistence type="predicted"/>
<keyword evidence="1" id="KW-0175">Coiled coil</keyword>
<evidence type="ECO:0000313" key="3">
    <source>
        <dbReference type="EMBL" id="CAG9312778.1"/>
    </source>
</evidence>
<dbReference type="Proteomes" id="UP001162131">
    <property type="component" value="Unassembled WGS sequence"/>
</dbReference>
<reference evidence="3" key="1">
    <citation type="submission" date="2021-09" db="EMBL/GenBank/DDBJ databases">
        <authorList>
            <consortium name="AG Swart"/>
            <person name="Singh M."/>
            <person name="Singh A."/>
            <person name="Seah K."/>
            <person name="Emmerich C."/>
        </authorList>
    </citation>
    <scope>NUCLEOTIDE SEQUENCE</scope>
    <source>
        <strain evidence="3">ATCC30299</strain>
    </source>
</reference>
<feature type="region of interest" description="Disordered" evidence="2">
    <location>
        <begin position="202"/>
        <end position="237"/>
    </location>
</feature>
<accession>A0AAU9IKS9</accession>
<evidence type="ECO:0000256" key="1">
    <source>
        <dbReference type="SAM" id="Coils"/>
    </source>
</evidence>
<dbReference type="AlphaFoldDB" id="A0AAU9IKS9"/>
<organism evidence="3 4">
    <name type="scientific">Blepharisma stoltei</name>
    <dbReference type="NCBI Taxonomy" id="1481888"/>
    <lineage>
        <taxon>Eukaryota</taxon>
        <taxon>Sar</taxon>
        <taxon>Alveolata</taxon>
        <taxon>Ciliophora</taxon>
        <taxon>Postciliodesmatophora</taxon>
        <taxon>Heterotrichea</taxon>
        <taxon>Heterotrichida</taxon>
        <taxon>Blepharismidae</taxon>
        <taxon>Blepharisma</taxon>
    </lineage>
</organism>
<evidence type="ECO:0000256" key="2">
    <source>
        <dbReference type="SAM" id="MobiDB-lite"/>
    </source>
</evidence>
<gene>
    <name evidence="3" type="ORF">BSTOLATCC_MIC7573</name>
</gene>
<dbReference type="Gene3D" id="1.10.287.1490">
    <property type="match status" value="1"/>
</dbReference>
<feature type="coiled-coil region" evidence="1">
    <location>
        <begin position="41"/>
        <end position="68"/>
    </location>
</feature>
<feature type="coiled-coil region" evidence="1">
    <location>
        <begin position="110"/>
        <end position="155"/>
    </location>
</feature>
<protein>
    <recommendedName>
        <fullName evidence="5">Centrosomal protein of 162 kDa</fullName>
    </recommendedName>
</protein>
<keyword evidence="4" id="KW-1185">Reference proteome</keyword>
<name>A0AAU9IKS9_9CILI</name>